<dbReference type="OrthoDB" id="6077919at2759"/>
<feature type="region of interest" description="Disordered" evidence="8">
    <location>
        <begin position="1"/>
        <end position="44"/>
    </location>
</feature>
<dbReference type="InterPro" id="IPR013087">
    <property type="entry name" value="Znf_C2H2_type"/>
</dbReference>
<keyword evidence="4 7" id="KW-0863">Zinc-finger</keyword>
<evidence type="ECO:0000256" key="7">
    <source>
        <dbReference type="PROSITE-ProRule" id="PRU00042"/>
    </source>
</evidence>
<evidence type="ECO:0000256" key="4">
    <source>
        <dbReference type="ARBA" id="ARBA00022771"/>
    </source>
</evidence>
<dbReference type="EMBL" id="KN837116">
    <property type="protein sequence ID" value="KIJ44636.1"/>
    <property type="molecule type" value="Genomic_DNA"/>
</dbReference>
<dbReference type="Proteomes" id="UP000054279">
    <property type="component" value="Unassembled WGS sequence"/>
</dbReference>
<dbReference type="FunFam" id="3.30.160.60:FF:000145">
    <property type="entry name" value="Zinc finger protein 574"/>
    <property type="match status" value="1"/>
</dbReference>
<reference evidence="10 11" key="1">
    <citation type="submission" date="2014-06" db="EMBL/GenBank/DDBJ databases">
        <title>Evolutionary Origins and Diversification of the Mycorrhizal Mutualists.</title>
        <authorList>
            <consortium name="DOE Joint Genome Institute"/>
            <consortium name="Mycorrhizal Genomics Consortium"/>
            <person name="Kohler A."/>
            <person name="Kuo A."/>
            <person name="Nagy L.G."/>
            <person name="Floudas D."/>
            <person name="Copeland A."/>
            <person name="Barry K.W."/>
            <person name="Cichocki N."/>
            <person name="Veneault-Fourrey C."/>
            <person name="LaButti K."/>
            <person name="Lindquist E.A."/>
            <person name="Lipzen A."/>
            <person name="Lundell T."/>
            <person name="Morin E."/>
            <person name="Murat C."/>
            <person name="Riley R."/>
            <person name="Ohm R."/>
            <person name="Sun H."/>
            <person name="Tunlid A."/>
            <person name="Henrissat B."/>
            <person name="Grigoriev I.V."/>
            <person name="Hibbett D.S."/>
            <person name="Martin F."/>
        </authorList>
    </citation>
    <scope>NUCLEOTIDE SEQUENCE [LARGE SCALE GENOMIC DNA]</scope>
    <source>
        <strain evidence="10 11">SS14</strain>
    </source>
</reference>
<accession>A0A0C9W125</accession>
<evidence type="ECO:0000256" key="6">
    <source>
        <dbReference type="ARBA" id="ARBA00023242"/>
    </source>
</evidence>
<keyword evidence="2" id="KW-0479">Metal-binding</keyword>
<dbReference type="GO" id="GO:0008270">
    <property type="term" value="F:zinc ion binding"/>
    <property type="evidence" value="ECO:0007669"/>
    <property type="project" value="UniProtKB-KW"/>
</dbReference>
<keyword evidence="11" id="KW-1185">Reference proteome</keyword>
<name>A0A0C9W125_SPHS4</name>
<evidence type="ECO:0000259" key="9">
    <source>
        <dbReference type="PROSITE" id="PS50157"/>
    </source>
</evidence>
<protein>
    <recommendedName>
        <fullName evidence="9">C2H2-type domain-containing protein</fullName>
    </recommendedName>
</protein>
<evidence type="ECO:0000256" key="3">
    <source>
        <dbReference type="ARBA" id="ARBA00022737"/>
    </source>
</evidence>
<feature type="domain" description="C2H2-type" evidence="9">
    <location>
        <begin position="90"/>
        <end position="119"/>
    </location>
</feature>
<dbReference type="SUPFAM" id="SSF57667">
    <property type="entry name" value="beta-beta-alpha zinc fingers"/>
    <property type="match status" value="1"/>
</dbReference>
<evidence type="ECO:0000256" key="8">
    <source>
        <dbReference type="SAM" id="MobiDB-lite"/>
    </source>
</evidence>
<dbReference type="GO" id="GO:0000978">
    <property type="term" value="F:RNA polymerase II cis-regulatory region sequence-specific DNA binding"/>
    <property type="evidence" value="ECO:0007669"/>
    <property type="project" value="TreeGrafter"/>
</dbReference>
<dbReference type="GO" id="GO:0000981">
    <property type="term" value="F:DNA-binding transcription factor activity, RNA polymerase II-specific"/>
    <property type="evidence" value="ECO:0007669"/>
    <property type="project" value="UniProtKB-ARBA"/>
</dbReference>
<evidence type="ECO:0000313" key="11">
    <source>
        <dbReference type="Proteomes" id="UP000054279"/>
    </source>
</evidence>
<dbReference type="FunFam" id="3.30.160.60:FF:000125">
    <property type="entry name" value="Putative zinc finger protein 143"/>
    <property type="match status" value="1"/>
</dbReference>
<dbReference type="PROSITE" id="PS00028">
    <property type="entry name" value="ZINC_FINGER_C2H2_1"/>
    <property type="match status" value="2"/>
</dbReference>
<gene>
    <name evidence="10" type="ORF">M422DRAFT_47222</name>
</gene>
<proteinExistence type="predicted"/>
<dbReference type="HOGENOM" id="CLU_2039555_0_0_1"/>
<dbReference type="AlphaFoldDB" id="A0A0C9W125"/>
<evidence type="ECO:0000256" key="5">
    <source>
        <dbReference type="ARBA" id="ARBA00022833"/>
    </source>
</evidence>
<dbReference type="SMART" id="SM00355">
    <property type="entry name" value="ZnF_C2H2"/>
    <property type="match status" value="2"/>
</dbReference>
<keyword evidence="5" id="KW-0862">Zinc</keyword>
<keyword evidence="3" id="KW-0677">Repeat</keyword>
<comment type="subcellular location">
    <subcellularLocation>
        <location evidence="1">Nucleus</location>
    </subcellularLocation>
</comment>
<dbReference type="Pfam" id="PF00096">
    <property type="entry name" value="zf-C2H2"/>
    <property type="match status" value="2"/>
</dbReference>
<evidence type="ECO:0000256" key="1">
    <source>
        <dbReference type="ARBA" id="ARBA00004123"/>
    </source>
</evidence>
<dbReference type="PROSITE" id="PS50157">
    <property type="entry name" value="ZINC_FINGER_C2H2_2"/>
    <property type="match status" value="2"/>
</dbReference>
<dbReference type="PANTHER" id="PTHR14003:SF23">
    <property type="entry name" value="ZINC FINGER PROTEIN 143"/>
    <property type="match status" value="1"/>
</dbReference>
<dbReference type="GO" id="GO:0000785">
    <property type="term" value="C:chromatin"/>
    <property type="evidence" value="ECO:0007669"/>
    <property type="project" value="TreeGrafter"/>
</dbReference>
<feature type="domain" description="C2H2-type" evidence="9">
    <location>
        <begin position="62"/>
        <end position="89"/>
    </location>
</feature>
<dbReference type="GO" id="GO:0005667">
    <property type="term" value="C:transcription regulator complex"/>
    <property type="evidence" value="ECO:0007669"/>
    <property type="project" value="TreeGrafter"/>
</dbReference>
<evidence type="ECO:0000256" key="2">
    <source>
        <dbReference type="ARBA" id="ARBA00022723"/>
    </source>
</evidence>
<feature type="compositionally biased region" description="Polar residues" evidence="8">
    <location>
        <begin position="29"/>
        <end position="38"/>
    </location>
</feature>
<dbReference type="GO" id="GO:0031519">
    <property type="term" value="C:PcG protein complex"/>
    <property type="evidence" value="ECO:0007669"/>
    <property type="project" value="TreeGrafter"/>
</dbReference>
<organism evidence="10 11">
    <name type="scientific">Sphaerobolus stellatus (strain SS14)</name>
    <dbReference type="NCBI Taxonomy" id="990650"/>
    <lineage>
        <taxon>Eukaryota</taxon>
        <taxon>Fungi</taxon>
        <taxon>Dikarya</taxon>
        <taxon>Basidiomycota</taxon>
        <taxon>Agaricomycotina</taxon>
        <taxon>Agaricomycetes</taxon>
        <taxon>Phallomycetidae</taxon>
        <taxon>Geastrales</taxon>
        <taxon>Sphaerobolaceae</taxon>
        <taxon>Sphaerobolus</taxon>
    </lineage>
</organism>
<sequence>MSDQKDQSSSNAGTNLPGPRSQFPDLFPPNSSTQTFQSVPGGLVPIENPTRVIRTSDASRPFGCSVCGGRFMRKVDLETHARSHTNERPFACRVPGCGARFTTKGNLNRHERTHGESSTST</sequence>
<dbReference type="PANTHER" id="PTHR14003">
    <property type="entry name" value="TRANSCRIPTIONAL REPRESSOR PROTEIN YY"/>
    <property type="match status" value="1"/>
</dbReference>
<evidence type="ECO:0000313" key="10">
    <source>
        <dbReference type="EMBL" id="KIJ44636.1"/>
    </source>
</evidence>
<dbReference type="InterPro" id="IPR036236">
    <property type="entry name" value="Znf_C2H2_sf"/>
</dbReference>
<keyword evidence="6" id="KW-0539">Nucleus</keyword>
<dbReference type="Gene3D" id="3.30.160.60">
    <property type="entry name" value="Classic Zinc Finger"/>
    <property type="match status" value="2"/>
</dbReference>